<reference evidence="1 2" key="1">
    <citation type="submission" date="2018-11" db="EMBL/GenBank/DDBJ databases">
        <authorList>
            <consortium name="Pathogen Informatics"/>
        </authorList>
    </citation>
    <scope>NUCLEOTIDE SEQUENCE [LARGE SCALE GENOMIC DNA]</scope>
</reference>
<protein>
    <submittedName>
        <fullName evidence="1">Uncharacterized protein</fullName>
    </submittedName>
</protein>
<organism evidence="1 2">
    <name type="scientific">Strongylus vulgaris</name>
    <name type="common">Blood worm</name>
    <dbReference type="NCBI Taxonomy" id="40348"/>
    <lineage>
        <taxon>Eukaryota</taxon>
        <taxon>Metazoa</taxon>
        <taxon>Ecdysozoa</taxon>
        <taxon>Nematoda</taxon>
        <taxon>Chromadorea</taxon>
        <taxon>Rhabditida</taxon>
        <taxon>Rhabditina</taxon>
        <taxon>Rhabditomorpha</taxon>
        <taxon>Strongyloidea</taxon>
        <taxon>Strongylidae</taxon>
        <taxon>Strongylus</taxon>
    </lineage>
</organism>
<dbReference type="EMBL" id="UYYB01012536">
    <property type="protein sequence ID" value="VDM69527.1"/>
    <property type="molecule type" value="Genomic_DNA"/>
</dbReference>
<proteinExistence type="predicted"/>
<keyword evidence="2" id="KW-1185">Reference proteome</keyword>
<gene>
    <name evidence="1" type="ORF">SVUK_LOCUS4525</name>
</gene>
<dbReference type="AlphaFoldDB" id="A0A3P7IZ77"/>
<evidence type="ECO:0000313" key="2">
    <source>
        <dbReference type="Proteomes" id="UP000270094"/>
    </source>
</evidence>
<dbReference type="Proteomes" id="UP000270094">
    <property type="component" value="Unassembled WGS sequence"/>
</dbReference>
<accession>A0A3P7IZ77</accession>
<name>A0A3P7IZ77_STRVU</name>
<evidence type="ECO:0000313" key="1">
    <source>
        <dbReference type="EMBL" id="VDM69527.1"/>
    </source>
</evidence>
<sequence length="143" mass="16558">MDASPTDLIFMQPFPYRALCAQPTNSCFRQPAKVVALVTPSGRFYPIQALIGLFRSDYISNLLLSFRLGQIRAVQLDSIRSLWRIRKCGRVFALNRGDEDAVPKHIKPNRQLILCALDNRIHPMEKQIRCQVPRGVRRRIRRK</sequence>